<proteinExistence type="predicted"/>
<name>A0A1G6M6W5_9GAMM</name>
<accession>A0A1G6M6W5</accession>
<evidence type="ECO:0000313" key="2">
    <source>
        <dbReference type="Proteomes" id="UP000242317"/>
    </source>
</evidence>
<dbReference type="RefSeq" id="WP_092620252.1">
    <property type="nucleotide sequence ID" value="NZ_FMYK01000006.1"/>
</dbReference>
<evidence type="ECO:0000313" key="1">
    <source>
        <dbReference type="EMBL" id="SDC51233.1"/>
    </source>
</evidence>
<dbReference type="Pfam" id="PF11042">
    <property type="entry name" value="DUF2750"/>
    <property type="match status" value="1"/>
</dbReference>
<organism evidence="1 2">
    <name type="scientific">Acinetobacter marinus</name>
    <dbReference type="NCBI Taxonomy" id="281375"/>
    <lineage>
        <taxon>Bacteria</taxon>
        <taxon>Pseudomonadati</taxon>
        <taxon>Pseudomonadota</taxon>
        <taxon>Gammaproteobacteria</taxon>
        <taxon>Moraxellales</taxon>
        <taxon>Moraxellaceae</taxon>
        <taxon>Acinetobacter</taxon>
    </lineage>
</organism>
<sequence length="128" mass="14793">MRNPYLRRGDANVNHNTPQVDLEQHYQHFLQQLQQHQMLWSIAEQQSWTLCRNDQAQQAMLLWNMQADAQRDCLLSRQGAEPKAISADLLRTQILPYLAAQNYLVAINRSAKGECVFVSPERLISDMG</sequence>
<dbReference type="AlphaFoldDB" id="A0A1G6M6W5"/>
<gene>
    <name evidence="1" type="ORF">SAMN05421749_10683</name>
</gene>
<reference evidence="2" key="1">
    <citation type="submission" date="2016-09" db="EMBL/GenBank/DDBJ databases">
        <authorList>
            <person name="Varghese N."/>
            <person name="Submissions S."/>
        </authorList>
    </citation>
    <scope>NUCLEOTIDE SEQUENCE [LARGE SCALE GENOMIC DNA]</scope>
    <source>
        <strain evidence="2">ANC 3699</strain>
    </source>
</reference>
<dbReference type="EMBL" id="FMYK01000006">
    <property type="protein sequence ID" value="SDC51233.1"/>
    <property type="molecule type" value="Genomic_DNA"/>
</dbReference>
<dbReference type="Proteomes" id="UP000242317">
    <property type="component" value="Unassembled WGS sequence"/>
</dbReference>
<dbReference type="InterPro" id="IPR021284">
    <property type="entry name" value="DUF2750"/>
</dbReference>
<keyword evidence="2" id="KW-1185">Reference proteome</keyword>
<evidence type="ECO:0008006" key="3">
    <source>
        <dbReference type="Google" id="ProtNLM"/>
    </source>
</evidence>
<protein>
    <recommendedName>
        <fullName evidence="3">DUF2750 domain-containing protein</fullName>
    </recommendedName>
</protein>